<dbReference type="GO" id="GO:0016020">
    <property type="term" value="C:membrane"/>
    <property type="evidence" value="ECO:0007669"/>
    <property type="project" value="TreeGrafter"/>
</dbReference>
<evidence type="ECO:0000259" key="1">
    <source>
        <dbReference type="Pfam" id="PF00561"/>
    </source>
</evidence>
<dbReference type="InterPro" id="IPR029058">
    <property type="entry name" value="AB_hydrolase_fold"/>
</dbReference>
<dbReference type="SUPFAM" id="SSF53474">
    <property type="entry name" value="alpha/beta-Hydrolases"/>
    <property type="match status" value="1"/>
</dbReference>
<dbReference type="PANTHER" id="PTHR43798:SF33">
    <property type="entry name" value="HYDROLASE, PUTATIVE (AFU_ORTHOLOGUE AFUA_2G14860)-RELATED"/>
    <property type="match status" value="1"/>
</dbReference>
<dbReference type="PANTHER" id="PTHR43798">
    <property type="entry name" value="MONOACYLGLYCEROL LIPASE"/>
    <property type="match status" value="1"/>
</dbReference>
<sequence length="254" mass="27967">MHENSYTLIGHGPAQVIALHGWFGHARGWGPFQQLLDVERFTYAFLDCRGYGGSREMGGEFSIAETAGDALRLANRLNWKRFSVMGHSMGGKAMQAMAIRAPEQVAAMVGITPVPPGPVPFDQATRAYFESAAHDAQARYGIIDNTTGKRHSGTWLQAMVEDSIAHSEQSAFEQYFHAWADTDLSAQVAGNETPTLLVVGEHDPSITPALMENTYGQLYRNVSLEVIGNAGHYPMNETPVNLVSLIERYLQDQR</sequence>
<organism evidence="2 3">
    <name type="scientific">Cupriavidus basilensis OR16</name>
    <dbReference type="NCBI Taxonomy" id="1127483"/>
    <lineage>
        <taxon>Bacteria</taxon>
        <taxon>Pseudomonadati</taxon>
        <taxon>Pseudomonadota</taxon>
        <taxon>Betaproteobacteria</taxon>
        <taxon>Burkholderiales</taxon>
        <taxon>Burkholderiaceae</taxon>
        <taxon>Cupriavidus</taxon>
    </lineage>
</organism>
<proteinExistence type="predicted"/>
<dbReference type="EMBL" id="AHJE01000010">
    <property type="protein sequence ID" value="EHP44308.1"/>
    <property type="molecule type" value="Genomic_DNA"/>
</dbReference>
<dbReference type="PATRIC" id="fig|1127483.3.peg.711"/>
<dbReference type="PRINTS" id="PR00111">
    <property type="entry name" value="ABHYDROLASE"/>
</dbReference>
<protein>
    <submittedName>
        <fullName evidence="2">Alpha/beta hydrolase fold protein</fullName>
    </submittedName>
</protein>
<evidence type="ECO:0000313" key="3">
    <source>
        <dbReference type="Proteomes" id="UP000005808"/>
    </source>
</evidence>
<dbReference type="GO" id="GO:0016787">
    <property type="term" value="F:hydrolase activity"/>
    <property type="evidence" value="ECO:0007669"/>
    <property type="project" value="UniProtKB-KW"/>
</dbReference>
<comment type="caution">
    <text evidence="2">The sequence shown here is derived from an EMBL/GenBank/DDBJ whole genome shotgun (WGS) entry which is preliminary data.</text>
</comment>
<reference evidence="2 3" key="1">
    <citation type="journal article" date="2012" name="J. Bacteriol.">
        <title>De Novo Genome Project of Cupriavidus basilensis OR16.</title>
        <authorList>
            <person name="Cserhati M."/>
            <person name="Kriszt B."/>
            <person name="Szoboszlay S."/>
            <person name="Toth A."/>
            <person name="Szabo I."/>
            <person name="Tancsics A."/>
            <person name="Nagy I."/>
            <person name="Horvath B."/>
            <person name="Nagy I."/>
            <person name="Kukolya J."/>
        </authorList>
    </citation>
    <scope>NUCLEOTIDE SEQUENCE [LARGE SCALE GENOMIC DNA]</scope>
    <source>
        <strain evidence="2 3">OR16</strain>
    </source>
</reference>
<dbReference type="Gene3D" id="3.40.50.1820">
    <property type="entry name" value="alpha/beta hydrolase"/>
    <property type="match status" value="1"/>
</dbReference>
<accession>H1RZG6</accession>
<keyword evidence="2" id="KW-0378">Hydrolase</keyword>
<dbReference type="AlphaFoldDB" id="H1RZG6"/>
<dbReference type="OrthoDB" id="9780765at2"/>
<dbReference type="RefSeq" id="WP_006156528.1">
    <property type="nucleotide sequence ID" value="NZ_AHJE01000010.1"/>
</dbReference>
<evidence type="ECO:0000313" key="2">
    <source>
        <dbReference type="EMBL" id="EHP44308.1"/>
    </source>
</evidence>
<dbReference type="InterPro" id="IPR050266">
    <property type="entry name" value="AB_hydrolase_sf"/>
</dbReference>
<gene>
    <name evidence="2" type="ORF">OR16_03517</name>
</gene>
<dbReference type="InterPro" id="IPR000073">
    <property type="entry name" value="AB_hydrolase_1"/>
</dbReference>
<name>H1RZG6_9BURK</name>
<dbReference type="Pfam" id="PF00561">
    <property type="entry name" value="Abhydrolase_1"/>
    <property type="match status" value="1"/>
</dbReference>
<feature type="domain" description="AB hydrolase-1" evidence="1">
    <location>
        <begin position="16"/>
        <end position="234"/>
    </location>
</feature>
<dbReference type="Proteomes" id="UP000005808">
    <property type="component" value="Unassembled WGS sequence"/>
</dbReference>